<evidence type="ECO:0000256" key="6">
    <source>
        <dbReference type="RuleBase" id="RU003983"/>
    </source>
</evidence>
<evidence type="ECO:0000256" key="5">
    <source>
        <dbReference type="ARBA" id="ARBA00023049"/>
    </source>
</evidence>
<dbReference type="Gene3D" id="3.30.2010.10">
    <property type="entry name" value="Metalloproteases ('zincins'), catalytic domain"/>
    <property type="match status" value="1"/>
</dbReference>
<dbReference type="GO" id="GO:0004222">
    <property type="term" value="F:metalloendopeptidase activity"/>
    <property type="evidence" value="ECO:0007669"/>
    <property type="project" value="InterPro"/>
</dbReference>
<keyword evidence="1 6" id="KW-0645">Protease</keyword>
<dbReference type="Pfam" id="PF01435">
    <property type="entry name" value="Peptidase_M48"/>
    <property type="match status" value="1"/>
</dbReference>
<comment type="cofactor">
    <cofactor evidence="6">
        <name>Zn(2+)</name>
        <dbReference type="ChEBI" id="CHEBI:29105"/>
    </cofactor>
    <text evidence="6">Binds 1 zinc ion per subunit.</text>
</comment>
<dbReference type="CDD" id="cd07324">
    <property type="entry name" value="M48C_Oma1-like"/>
    <property type="match status" value="1"/>
</dbReference>
<name>A0A9D1SRN9_9CLOT</name>
<accession>A0A9D1SRN9</accession>
<evidence type="ECO:0000259" key="9">
    <source>
        <dbReference type="Pfam" id="PF01435"/>
    </source>
</evidence>
<feature type="chain" id="PRO_5039249468" evidence="8">
    <location>
        <begin position="21"/>
        <end position="282"/>
    </location>
</feature>
<evidence type="ECO:0000256" key="4">
    <source>
        <dbReference type="ARBA" id="ARBA00022833"/>
    </source>
</evidence>
<dbReference type="AlphaFoldDB" id="A0A9D1SRN9"/>
<dbReference type="PANTHER" id="PTHR22726">
    <property type="entry name" value="METALLOENDOPEPTIDASE OMA1"/>
    <property type="match status" value="1"/>
</dbReference>
<feature type="domain" description="Peptidase M48" evidence="9">
    <location>
        <begin position="37"/>
        <end position="198"/>
    </location>
</feature>
<proteinExistence type="inferred from homology"/>
<dbReference type="GO" id="GO:0016020">
    <property type="term" value="C:membrane"/>
    <property type="evidence" value="ECO:0007669"/>
    <property type="project" value="TreeGrafter"/>
</dbReference>
<reference evidence="10" key="1">
    <citation type="submission" date="2020-10" db="EMBL/GenBank/DDBJ databases">
        <authorList>
            <person name="Gilroy R."/>
        </authorList>
    </citation>
    <scope>NUCLEOTIDE SEQUENCE</scope>
    <source>
        <strain evidence="10">CHK154-7741</strain>
    </source>
</reference>
<dbReference type="GO" id="GO:0046872">
    <property type="term" value="F:metal ion binding"/>
    <property type="evidence" value="ECO:0007669"/>
    <property type="project" value="UniProtKB-KW"/>
</dbReference>
<dbReference type="InterPro" id="IPR001915">
    <property type="entry name" value="Peptidase_M48"/>
</dbReference>
<keyword evidence="3 6" id="KW-0378">Hydrolase</keyword>
<gene>
    <name evidence="10" type="ORF">IAD26_06035</name>
</gene>
<dbReference type="EMBL" id="DVOD01000046">
    <property type="protein sequence ID" value="HIU92679.1"/>
    <property type="molecule type" value="Genomic_DNA"/>
</dbReference>
<reference evidence="10" key="2">
    <citation type="journal article" date="2021" name="PeerJ">
        <title>Extensive microbial diversity within the chicken gut microbiome revealed by metagenomics and culture.</title>
        <authorList>
            <person name="Gilroy R."/>
            <person name="Ravi A."/>
            <person name="Getino M."/>
            <person name="Pursley I."/>
            <person name="Horton D.L."/>
            <person name="Alikhan N.F."/>
            <person name="Baker D."/>
            <person name="Gharbi K."/>
            <person name="Hall N."/>
            <person name="Watson M."/>
            <person name="Adriaenssens E.M."/>
            <person name="Foster-Nyarko E."/>
            <person name="Jarju S."/>
            <person name="Secka A."/>
            <person name="Antonio M."/>
            <person name="Oren A."/>
            <person name="Chaudhuri R.R."/>
            <person name="La Ragione R."/>
            <person name="Hildebrand F."/>
            <person name="Pallen M.J."/>
        </authorList>
    </citation>
    <scope>NUCLEOTIDE SEQUENCE</scope>
    <source>
        <strain evidence="10">CHK154-7741</strain>
    </source>
</reference>
<keyword evidence="4 6" id="KW-0862">Zinc</keyword>
<dbReference type="GO" id="GO:0051603">
    <property type="term" value="P:proteolysis involved in protein catabolic process"/>
    <property type="evidence" value="ECO:0007669"/>
    <property type="project" value="TreeGrafter"/>
</dbReference>
<protein>
    <submittedName>
        <fullName evidence="10">M48 family metallopeptidase</fullName>
    </submittedName>
</protein>
<comment type="similarity">
    <text evidence="6">Belongs to the peptidase M48 family.</text>
</comment>
<evidence type="ECO:0000256" key="3">
    <source>
        <dbReference type="ARBA" id="ARBA00022801"/>
    </source>
</evidence>
<feature type="signal peptide" evidence="8">
    <location>
        <begin position="1"/>
        <end position="20"/>
    </location>
</feature>
<evidence type="ECO:0000256" key="8">
    <source>
        <dbReference type="SAM" id="SignalP"/>
    </source>
</evidence>
<organism evidence="10 11">
    <name type="scientific">Candidatus Limenecus avicola</name>
    <dbReference type="NCBI Taxonomy" id="2840847"/>
    <lineage>
        <taxon>Bacteria</taxon>
        <taxon>Bacillati</taxon>
        <taxon>Bacillota</taxon>
        <taxon>Clostridia</taxon>
        <taxon>Eubacteriales</taxon>
        <taxon>Clostridiaceae</taxon>
        <taxon>Clostridiaceae incertae sedis</taxon>
        <taxon>Candidatus Limenecus</taxon>
    </lineage>
</organism>
<keyword evidence="5 6" id="KW-0482">Metalloprotease</keyword>
<evidence type="ECO:0000256" key="1">
    <source>
        <dbReference type="ARBA" id="ARBA00022670"/>
    </source>
</evidence>
<dbReference type="InterPro" id="IPR051156">
    <property type="entry name" value="Mito/Outer_Membr_Metalloprot"/>
</dbReference>
<evidence type="ECO:0000313" key="11">
    <source>
        <dbReference type="Proteomes" id="UP000886748"/>
    </source>
</evidence>
<evidence type="ECO:0000256" key="7">
    <source>
        <dbReference type="SAM" id="Coils"/>
    </source>
</evidence>
<feature type="coiled-coil region" evidence="7">
    <location>
        <begin position="229"/>
        <end position="260"/>
    </location>
</feature>
<dbReference type="PANTHER" id="PTHR22726:SF1">
    <property type="entry name" value="METALLOENDOPEPTIDASE OMA1, MITOCHONDRIAL"/>
    <property type="match status" value="1"/>
</dbReference>
<keyword evidence="2" id="KW-0479">Metal-binding</keyword>
<keyword evidence="7" id="KW-0175">Coiled coil</keyword>
<evidence type="ECO:0000313" key="10">
    <source>
        <dbReference type="EMBL" id="HIU92679.1"/>
    </source>
</evidence>
<dbReference type="Proteomes" id="UP000886748">
    <property type="component" value="Unassembled WGS sequence"/>
</dbReference>
<keyword evidence="8" id="KW-0732">Signal</keyword>
<sequence>MKKLFGILLCFVLSAAGAFAASYNTSTNWFDTKNVSHLNTIGQNIIKANKMPSTVTFKVTDNVDMNASNTNTTQYVYIYSGDLKYVENDNELAAVVAHEIGHLVNGHYTKSSLLNGAISSFNPTTSSEKGAATVDLLKAISSSKVSKDNQKEADITAVDLMMSAKYNPLALISVVYKSDIAKNGGLLDSDLSCEERIMNIYDYANYNYPEQVKANYKTDSYQQALNLIYANLKIRNADAKKLAKAKKEQEKLKKDKLKRVRNMAKSTNPWSAAYSLLQVSGN</sequence>
<evidence type="ECO:0000256" key="2">
    <source>
        <dbReference type="ARBA" id="ARBA00022723"/>
    </source>
</evidence>
<comment type="caution">
    <text evidence="10">The sequence shown here is derived from an EMBL/GenBank/DDBJ whole genome shotgun (WGS) entry which is preliminary data.</text>
</comment>